<reference evidence="5" key="1">
    <citation type="journal article" date="2023" name="Plant J.">
        <title>Genome sequences and population genomics provide insights into the demographic history, inbreeding, and mutation load of two 'living fossil' tree species of Dipteronia.</title>
        <authorList>
            <person name="Feng Y."/>
            <person name="Comes H.P."/>
            <person name="Chen J."/>
            <person name="Zhu S."/>
            <person name="Lu R."/>
            <person name="Zhang X."/>
            <person name="Li P."/>
            <person name="Qiu J."/>
            <person name="Olsen K.M."/>
            <person name="Qiu Y."/>
        </authorList>
    </citation>
    <scope>NUCLEOTIDE SEQUENCE</scope>
    <source>
        <strain evidence="5">KIB01</strain>
    </source>
</reference>
<evidence type="ECO:0000256" key="2">
    <source>
        <dbReference type="ARBA" id="ARBA00023242"/>
    </source>
</evidence>
<dbReference type="PANTHER" id="PTHR31319:SF110">
    <property type="entry name" value="CCT MOTIF FAMILY PROTEIN"/>
    <property type="match status" value="1"/>
</dbReference>
<dbReference type="InterPro" id="IPR010402">
    <property type="entry name" value="CCT_domain"/>
</dbReference>
<dbReference type="Proteomes" id="UP001280121">
    <property type="component" value="Unassembled WGS sequence"/>
</dbReference>
<name>A0AAD9X7I4_9ROSI</name>
<dbReference type="PANTHER" id="PTHR31319">
    <property type="entry name" value="ZINC FINGER PROTEIN CONSTANS-LIKE 4"/>
    <property type="match status" value="1"/>
</dbReference>
<sequence>MASIPQFYCDYSSFSSDFSHFSYPNSGGETTTCGADHHYHHHAVSSGAISSSNDAISIASNNSGSIWGTSSTISTDQESFPIISNFEILPLESDVVVSPSPVIMSSFTEQLGVLDLVGPSTLPDYNMALSGMQNFGGGGGGGVCSCEFGDHDHQYCCGFVQDLKPVNYPSAPVENWGIQNNGMPSMDDTITKVGRYSVEERKDRILRYLKKKNQRNFNKTIKYECRKTLADRRVRVRGRFARNSELCEEEIVMKNNNGNPQKENELYYNPETFQMKQDEDQWLQEAMASLMYLPYITG</sequence>
<dbReference type="GO" id="GO:0005634">
    <property type="term" value="C:nucleus"/>
    <property type="evidence" value="ECO:0007669"/>
    <property type="project" value="UniProtKB-SubCell"/>
</dbReference>
<dbReference type="InterPro" id="IPR045281">
    <property type="entry name" value="CONSTANS-like"/>
</dbReference>
<dbReference type="GO" id="GO:0003700">
    <property type="term" value="F:DNA-binding transcription factor activity"/>
    <property type="evidence" value="ECO:0007669"/>
    <property type="project" value="TreeGrafter"/>
</dbReference>
<comment type="caution">
    <text evidence="5">The sequence shown here is derived from an EMBL/GenBank/DDBJ whole genome shotgun (WGS) entry which is preliminary data.</text>
</comment>
<evidence type="ECO:0000256" key="3">
    <source>
        <dbReference type="PROSITE-ProRule" id="PRU00357"/>
    </source>
</evidence>
<keyword evidence="2 3" id="KW-0539">Nucleus</keyword>
<organism evidence="5 6">
    <name type="scientific">Dipteronia dyeriana</name>
    <dbReference type="NCBI Taxonomy" id="168575"/>
    <lineage>
        <taxon>Eukaryota</taxon>
        <taxon>Viridiplantae</taxon>
        <taxon>Streptophyta</taxon>
        <taxon>Embryophyta</taxon>
        <taxon>Tracheophyta</taxon>
        <taxon>Spermatophyta</taxon>
        <taxon>Magnoliopsida</taxon>
        <taxon>eudicotyledons</taxon>
        <taxon>Gunneridae</taxon>
        <taxon>Pentapetalae</taxon>
        <taxon>rosids</taxon>
        <taxon>malvids</taxon>
        <taxon>Sapindales</taxon>
        <taxon>Sapindaceae</taxon>
        <taxon>Hippocastanoideae</taxon>
        <taxon>Acereae</taxon>
        <taxon>Dipteronia</taxon>
    </lineage>
</organism>
<protein>
    <recommendedName>
        <fullName evidence="4">CCT domain-containing protein</fullName>
    </recommendedName>
</protein>
<dbReference type="AlphaFoldDB" id="A0AAD9X7I4"/>
<feature type="domain" description="CCT" evidence="4">
    <location>
        <begin position="201"/>
        <end position="243"/>
    </location>
</feature>
<accession>A0AAD9X7I4</accession>
<evidence type="ECO:0000259" key="4">
    <source>
        <dbReference type="PROSITE" id="PS51017"/>
    </source>
</evidence>
<dbReference type="GO" id="GO:0009909">
    <property type="term" value="P:regulation of flower development"/>
    <property type="evidence" value="ECO:0007669"/>
    <property type="project" value="InterPro"/>
</dbReference>
<keyword evidence="6" id="KW-1185">Reference proteome</keyword>
<evidence type="ECO:0000313" key="5">
    <source>
        <dbReference type="EMBL" id="KAK2654217.1"/>
    </source>
</evidence>
<evidence type="ECO:0000256" key="1">
    <source>
        <dbReference type="ARBA" id="ARBA00004123"/>
    </source>
</evidence>
<dbReference type="EMBL" id="JANJYI010000004">
    <property type="protein sequence ID" value="KAK2654217.1"/>
    <property type="molecule type" value="Genomic_DNA"/>
</dbReference>
<dbReference type="PROSITE" id="PS51017">
    <property type="entry name" value="CCT"/>
    <property type="match status" value="1"/>
</dbReference>
<proteinExistence type="predicted"/>
<comment type="subcellular location">
    <subcellularLocation>
        <location evidence="1 3">Nucleus</location>
    </subcellularLocation>
</comment>
<dbReference type="Pfam" id="PF06203">
    <property type="entry name" value="CCT"/>
    <property type="match status" value="1"/>
</dbReference>
<gene>
    <name evidence="5" type="ORF">Ddye_014073</name>
</gene>
<evidence type="ECO:0000313" key="6">
    <source>
        <dbReference type="Proteomes" id="UP001280121"/>
    </source>
</evidence>